<reference evidence="2 3" key="1">
    <citation type="submission" date="2019-12" db="EMBL/GenBank/DDBJ databases">
        <title>Mucilaginibacter sp. HME9299 genome sequencing and assembly.</title>
        <authorList>
            <person name="Kang H."/>
            <person name="Kim H."/>
            <person name="Joh K."/>
        </authorList>
    </citation>
    <scope>NUCLEOTIDE SEQUENCE [LARGE SCALE GENOMIC DNA]</scope>
    <source>
        <strain evidence="2 3">HME9299</strain>
    </source>
</reference>
<dbReference type="InterPro" id="IPR021425">
    <property type="entry name" value="DUF3072"/>
</dbReference>
<accession>A0A6I4I7R6</accession>
<evidence type="ECO:0000256" key="1">
    <source>
        <dbReference type="SAM" id="MobiDB-lite"/>
    </source>
</evidence>
<dbReference type="Pfam" id="PF11272">
    <property type="entry name" value="DUF3072"/>
    <property type="match status" value="1"/>
</dbReference>
<evidence type="ECO:0000313" key="2">
    <source>
        <dbReference type="EMBL" id="MVN91265.1"/>
    </source>
</evidence>
<feature type="region of interest" description="Disordered" evidence="1">
    <location>
        <begin position="52"/>
        <end position="83"/>
    </location>
</feature>
<gene>
    <name evidence="2" type="ORF">GO816_09040</name>
</gene>
<sequence>MENKKQEESLFNEETTADIKGSNMVKDPDNWTTGDEPMTGAQHSYLETLSAEAGEEMDETLNKAEASKRIDELQHQTGRGVDK</sequence>
<dbReference type="EMBL" id="WQLA01000003">
    <property type="protein sequence ID" value="MVN91265.1"/>
    <property type="molecule type" value="Genomic_DNA"/>
</dbReference>
<dbReference type="Proteomes" id="UP000434850">
    <property type="component" value="Unassembled WGS sequence"/>
</dbReference>
<feature type="compositionally biased region" description="Basic and acidic residues" evidence="1">
    <location>
        <begin position="60"/>
        <end position="83"/>
    </location>
</feature>
<protein>
    <submittedName>
        <fullName evidence="2">DUF3072 domain-containing protein</fullName>
    </submittedName>
</protein>
<evidence type="ECO:0000313" key="3">
    <source>
        <dbReference type="Proteomes" id="UP000434850"/>
    </source>
</evidence>
<proteinExistence type="predicted"/>
<dbReference type="OrthoDB" id="9811751at2"/>
<name>A0A6I4I7R6_9SPHI</name>
<dbReference type="RefSeq" id="WP_157541436.1">
    <property type="nucleotide sequence ID" value="NZ_WQLA01000003.1"/>
</dbReference>
<keyword evidence="3" id="KW-1185">Reference proteome</keyword>
<organism evidence="2 3">
    <name type="scientific">Mucilaginibacter aquatilis</name>
    <dbReference type="NCBI Taxonomy" id="1517760"/>
    <lineage>
        <taxon>Bacteria</taxon>
        <taxon>Pseudomonadati</taxon>
        <taxon>Bacteroidota</taxon>
        <taxon>Sphingobacteriia</taxon>
        <taxon>Sphingobacteriales</taxon>
        <taxon>Sphingobacteriaceae</taxon>
        <taxon>Mucilaginibacter</taxon>
    </lineage>
</organism>
<dbReference type="AlphaFoldDB" id="A0A6I4I7R6"/>
<comment type="caution">
    <text evidence="2">The sequence shown here is derived from an EMBL/GenBank/DDBJ whole genome shotgun (WGS) entry which is preliminary data.</text>
</comment>
<feature type="region of interest" description="Disordered" evidence="1">
    <location>
        <begin position="1"/>
        <end position="40"/>
    </location>
</feature>